<feature type="region of interest" description="Disordered" evidence="1">
    <location>
        <begin position="117"/>
        <end position="155"/>
    </location>
</feature>
<gene>
    <name evidence="2" type="ORF">QP939_34590</name>
</gene>
<keyword evidence="3" id="KW-1185">Reference proteome</keyword>
<proteinExistence type="predicted"/>
<evidence type="ECO:0000313" key="2">
    <source>
        <dbReference type="EMBL" id="WIV53974.1"/>
    </source>
</evidence>
<evidence type="ECO:0008006" key="4">
    <source>
        <dbReference type="Google" id="ProtNLM"/>
    </source>
</evidence>
<feature type="compositionally biased region" description="Basic and acidic residues" evidence="1">
    <location>
        <begin position="144"/>
        <end position="155"/>
    </location>
</feature>
<dbReference type="Proteomes" id="UP001227101">
    <property type="component" value="Chromosome"/>
</dbReference>
<accession>A0ABY8XEC7</accession>
<sequence>MLTTTALLLGLTPAATAGFEGRLAVQPARGSAGSHVEVRIECPAEEPFFFRPLLPVESMALAISGAVDPLRSTADLPATVRAVPSGRYSVSVRCEGRGGNGLIAYRTLTATFTVVPKAAPPSTPPQKPQVPRVPRGSVATGDGSVREGPRLPGER</sequence>
<organism evidence="2 3">
    <name type="scientific">Amycolatopsis nalaikhensis</name>
    <dbReference type="NCBI Taxonomy" id="715472"/>
    <lineage>
        <taxon>Bacteria</taxon>
        <taxon>Bacillati</taxon>
        <taxon>Actinomycetota</taxon>
        <taxon>Actinomycetes</taxon>
        <taxon>Pseudonocardiales</taxon>
        <taxon>Pseudonocardiaceae</taxon>
        <taxon>Amycolatopsis</taxon>
    </lineage>
</organism>
<reference evidence="2 3" key="1">
    <citation type="submission" date="2023-06" db="EMBL/GenBank/DDBJ databases">
        <authorList>
            <person name="Oyuntsetseg B."/>
            <person name="Kim S.B."/>
        </authorList>
    </citation>
    <scope>NUCLEOTIDE SEQUENCE [LARGE SCALE GENOMIC DNA]</scope>
    <source>
        <strain evidence="2 3">2-2</strain>
    </source>
</reference>
<dbReference type="RefSeq" id="WP_285450508.1">
    <property type="nucleotide sequence ID" value="NZ_CP127173.1"/>
</dbReference>
<evidence type="ECO:0000256" key="1">
    <source>
        <dbReference type="SAM" id="MobiDB-lite"/>
    </source>
</evidence>
<name>A0ABY8XEC7_9PSEU</name>
<evidence type="ECO:0000313" key="3">
    <source>
        <dbReference type="Proteomes" id="UP001227101"/>
    </source>
</evidence>
<dbReference type="EMBL" id="CP127173">
    <property type="protein sequence ID" value="WIV53974.1"/>
    <property type="molecule type" value="Genomic_DNA"/>
</dbReference>
<protein>
    <recommendedName>
        <fullName evidence="4">Secreted protein</fullName>
    </recommendedName>
</protein>
<feature type="compositionally biased region" description="Pro residues" evidence="1">
    <location>
        <begin position="118"/>
        <end position="128"/>
    </location>
</feature>